<dbReference type="Gene3D" id="4.10.40.20">
    <property type="match status" value="1"/>
</dbReference>
<feature type="domain" description="Kazal-like" evidence="6">
    <location>
        <begin position="76"/>
        <end position="140"/>
    </location>
</feature>
<keyword evidence="7" id="KW-1185">Reference proteome</keyword>
<sequence>MKSLLLILSCAAIAFAQETCGPCKQSECRRPWGCVAGTMKDRCGCCDICGNREGMRCDADVVIKHDPSKYKYGKCGKNLVCKLHHNSKPEYGIETVCYCKYDDMVCGTNDKTYDNVCQMVADGYRYGKQITVKSKGPCTSAPWIETPPDDIVNSTGGDITLSCEVMGHPIPYIEWKKEGNPVVLPGDDRHMAVQSRGGPHKHELTGWLQIQGLRKTDVGQYTCVARNDYGVAQATAAISVMSILSITKRTKRKKTQRIQ</sequence>
<dbReference type="InterPro" id="IPR002350">
    <property type="entry name" value="Kazal_dom"/>
</dbReference>
<evidence type="ECO:0000256" key="2">
    <source>
        <dbReference type="ARBA" id="ARBA00022525"/>
    </source>
</evidence>
<dbReference type="SUPFAM" id="SSF57184">
    <property type="entry name" value="Growth factor receptor domain"/>
    <property type="match status" value="1"/>
</dbReference>
<proteinExistence type="predicted"/>
<dbReference type="SMART" id="SM00408">
    <property type="entry name" value="IGc2"/>
    <property type="match status" value="1"/>
</dbReference>
<dbReference type="Proteomes" id="UP000694865">
    <property type="component" value="Unplaced"/>
</dbReference>
<keyword evidence="2" id="KW-0964">Secreted</keyword>
<dbReference type="PROSITE" id="PS51465">
    <property type="entry name" value="KAZAL_2"/>
    <property type="match status" value="1"/>
</dbReference>
<keyword evidence="3 4" id="KW-0732">Signal</keyword>
<keyword evidence="8" id="KW-0646">Protease inhibitor</keyword>
<dbReference type="InterPro" id="IPR036179">
    <property type="entry name" value="Ig-like_dom_sf"/>
</dbReference>
<dbReference type="InterPro" id="IPR013783">
    <property type="entry name" value="Ig-like_fold"/>
</dbReference>
<dbReference type="SUPFAM" id="SSF100895">
    <property type="entry name" value="Kazal-type serine protease inhibitors"/>
    <property type="match status" value="1"/>
</dbReference>
<dbReference type="PROSITE" id="PS50835">
    <property type="entry name" value="IG_LIKE"/>
    <property type="match status" value="1"/>
</dbReference>
<dbReference type="InterPro" id="IPR003598">
    <property type="entry name" value="Ig_sub2"/>
</dbReference>
<dbReference type="SMART" id="SM00280">
    <property type="entry name" value="KAZAL"/>
    <property type="match status" value="1"/>
</dbReference>
<organism evidence="7 8">
    <name type="scientific">Saccoglossus kowalevskii</name>
    <name type="common">Acorn worm</name>
    <dbReference type="NCBI Taxonomy" id="10224"/>
    <lineage>
        <taxon>Eukaryota</taxon>
        <taxon>Metazoa</taxon>
        <taxon>Hemichordata</taxon>
        <taxon>Enteropneusta</taxon>
        <taxon>Harrimaniidae</taxon>
        <taxon>Saccoglossus</taxon>
    </lineage>
</organism>
<dbReference type="SUPFAM" id="SSF48726">
    <property type="entry name" value="Immunoglobulin"/>
    <property type="match status" value="1"/>
</dbReference>
<evidence type="ECO:0000313" key="8">
    <source>
        <dbReference type="RefSeq" id="XP_002735537.1"/>
    </source>
</evidence>
<dbReference type="InterPro" id="IPR009030">
    <property type="entry name" value="Growth_fac_rcpt_cys_sf"/>
</dbReference>
<keyword evidence="8" id="KW-0722">Serine protease inhibitor</keyword>
<feature type="signal peptide" evidence="4">
    <location>
        <begin position="1"/>
        <end position="16"/>
    </location>
</feature>
<evidence type="ECO:0000256" key="1">
    <source>
        <dbReference type="ARBA" id="ARBA00004613"/>
    </source>
</evidence>
<dbReference type="CDD" id="cd00104">
    <property type="entry name" value="KAZAL_FS"/>
    <property type="match status" value="1"/>
</dbReference>
<dbReference type="PANTHER" id="PTHR14186:SF19">
    <property type="entry name" value="INSULIN-LIKE GROWTH FACTOR-BINDING PROTEIN 7"/>
    <property type="match status" value="1"/>
</dbReference>
<comment type="subcellular location">
    <subcellularLocation>
        <location evidence="1">Secreted</location>
    </subcellularLocation>
</comment>
<feature type="chain" id="PRO_5046725637" evidence="4">
    <location>
        <begin position="17"/>
        <end position="259"/>
    </location>
</feature>
<dbReference type="GO" id="GO:0004867">
    <property type="term" value="F:serine-type endopeptidase inhibitor activity"/>
    <property type="evidence" value="ECO:0007669"/>
    <property type="project" value="UniProtKB-KW"/>
</dbReference>
<dbReference type="InterPro" id="IPR007110">
    <property type="entry name" value="Ig-like_dom"/>
</dbReference>
<evidence type="ECO:0000256" key="3">
    <source>
        <dbReference type="ARBA" id="ARBA00022729"/>
    </source>
</evidence>
<dbReference type="GeneID" id="100374530"/>
<dbReference type="RefSeq" id="XP_002735537.1">
    <property type="nucleotide sequence ID" value="XM_002735491.2"/>
</dbReference>
<feature type="domain" description="Ig-like" evidence="5">
    <location>
        <begin position="142"/>
        <end position="239"/>
    </location>
</feature>
<protein>
    <submittedName>
        <fullName evidence="8">Kazal-type serine protease inhibitor domain-containing protein 1-like</fullName>
    </submittedName>
</protein>
<dbReference type="Pfam" id="PF07679">
    <property type="entry name" value="I-set"/>
    <property type="match status" value="1"/>
</dbReference>
<evidence type="ECO:0000313" key="7">
    <source>
        <dbReference type="Proteomes" id="UP000694865"/>
    </source>
</evidence>
<evidence type="ECO:0000256" key="4">
    <source>
        <dbReference type="SAM" id="SignalP"/>
    </source>
</evidence>
<dbReference type="InterPro" id="IPR011390">
    <property type="entry name" value="IGFBP_rP_mac25"/>
</dbReference>
<gene>
    <name evidence="8" type="primary">LOC100374530</name>
</gene>
<dbReference type="InterPro" id="IPR013098">
    <property type="entry name" value="Ig_I-set"/>
</dbReference>
<dbReference type="InterPro" id="IPR003599">
    <property type="entry name" value="Ig_sub"/>
</dbReference>
<name>A0ABM0GR80_SACKO</name>
<accession>A0ABM0GR80</accession>
<dbReference type="SMART" id="SM00409">
    <property type="entry name" value="IG"/>
    <property type="match status" value="1"/>
</dbReference>
<evidence type="ECO:0000259" key="5">
    <source>
        <dbReference type="PROSITE" id="PS50835"/>
    </source>
</evidence>
<reference evidence="8" key="1">
    <citation type="submission" date="2025-08" db="UniProtKB">
        <authorList>
            <consortium name="RefSeq"/>
        </authorList>
    </citation>
    <scope>IDENTIFICATION</scope>
    <source>
        <tissue evidence="8">Testes</tissue>
    </source>
</reference>
<dbReference type="Gene3D" id="2.60.40.10">
    <property type="entry name" value="Immunoglobulins"/>
    <property type="match status" value="1"/>
</dbReference>
<evidence type="ECO:0000259" key="6">
    <source>
        <dbReference type="PROSITE" id="PS51465"/>
    </source>
</evidence>
<dbReference type="InterPro" id="IPR036058">
    <property type="entry name" value="Kazal_dom_sf"/>
</dbReference>
<dbReference type="PANTHER" id="PTHR14186">
    <property type="entry name" value="INSULIN-LIKE GROWTH FACTOR BINDING PROTEIN-RELATED"/>
    <property type="match status" value="1"/>
</dbReference>
<dbReference type="Pfam" id="PF07648">
    <property type="entry name" value="Kazal_2"/>
    <property type="match status" value="1"/>
</dbReference>
<dbReference type="Gene3D" id="3.30.60.30">
    <property type="match status" value="1"/>
</dbReference>